<evidence type="ECO:0000256" key="1">
    <source>
        <dbReference type="SAM" id="SignalP"/>
    </source>
</evidence>
<keyword evidence="1" id="KW-0732">Signal</keyword>
<keyword evidence="3" id="KW-1185">Reference proteome</keyword>
<accession>A0A1I4AQU3</accession>
<reference evidence="2 3" key="1">
    <citation type="submission" date="2016-10" db="EMBL/GenBank/DDBJ databases">
        <authorList>
            <person name="de Groot N.N."/>
        </authorList>
    </citation>
    <scope>NUCLEOTIDE SEQUENCE [LARGE SCALE GENOMIC DNA]</scope>
    <source>
        <strain evidence="2 3">NE2</strain>
    </source>
</reference>
<dbReference type="RefSeq" id="WP_091683024.1">
    <property type="nucleotide sequence ID" value="NZ_FOSN01000011.1"/>
</dbReference>
<dbReference type="AlphaFoldDB" id="A0A1I4AQU3"/>
<feature type="chain" id="PRO_5011532751" description="Spondin_N" evidence="1">
    <location>
        <begin position="24"/>
        <end position="235"/>
    </location>
</feature>
<dbReference type="Proteomes" id="UP000198755">
    <property type="component" value="Unassembled WGS sequence"/>
</dbReference>
<dbReference type="STRING" id="1612308.SAMN05444581_11120"/>
<protein>
    <recommendedName>
        <fullName evidence="4">Spondin_N</fullName>
    </recommendedName>
</protein>
<name>A0A1I4AQU3_9HYPH</name>
<sequence length="235" mass="24889">MNYKLIAAGALLGSTAILGSAFAHESRVLPADKNSVRLTVGFHVEPAFEDSFNAIDVILYTYDKACPLDKTDFYGNVIDTGGTKGNADPDTVNLKVDALYLNSQTPPTGPNGNIAPPGIIKSLTITNYSPLTEAYGDAGTYNSWLRPTHPGNTAKGGAYGFHVYGTVHAGPSSYKCEGDSAETPIAARTAKIDAYYVCGNGSFTPPHSFGCISAIQPFPGLNTDSYTPNTSYYTH</sequence>
<evidence type="ECO:0000313" key="2">
    <source>
        <dbReference type="EMBL" id="SFK58089.1"/>
    </source>
</evidence>
<proteinExistence type="predicted"/>
<feature type="signal peptide" evidence="1">
    <location>
        <begin position="1"/>
        <end position="23"/>
    </location>
</feature>
<evidence type="ECO:0008006" key="4">
    <source>
        <dbReference type="Google" id="ProtNLM"/>
    </source>
</evidence>
<dbReference type="EMBL" id="FOSN01000011">
    <property type="protein sequence ID" value="SFK58089.1"/>
    <property type="molecule type" value="Genomic_DNA"/>
</dbReference>
<evidence type="ECO:0000313" key="3">
    <source>
        <dbReference type="Proteomes" id="UP000198755"/>
    </source>
</evidence>
<gene>
    <name evidence="2" type="ORF">SAMN05444581_11120</name>
</gene>
<dbReference type="OrthoDB" id="8442296at2"/>
<organism evidence="2 3">
    <name type="scientific">Methylocapsa palsarum</name>
    <dbReference type="NCBI Taxonomy" id="1612308"/>
    <lineage>
        <taxon>Bacteria</taxon>
        <taxon>Pseudomonadati</taxon>
        <taxon>Pseudomonadota</taxon>
        <taxon>Alphaproteobacteria</taxon>
        <taxon>Hyphomicrobiales</taxon>
        <taxon>Beijerinckiaceae</taxon>
        <taxon>Methylocapsa</taxon>
    </lineage>
</organism>